<evidence type="ECO:0000256" key="8">
    <source>
        <dbReference type="ARBA" id="ARBA00022840"/>
    </source>
</evidence>
<evidence type="ECO:0000256" key="1">
    <source>
        <dbReference type="ARBA" id="ARBA00005150"/>
    </source>
</evidence>
<dbReference type="GO" id="GO:0005829">
    <property type="term" value="C:cytosol"/>
    <property type="evidence" value="ECO:0007669"/>
    <property type="project" value="TreeGrafter"/>
</dbReference>
<keyword evidence="7" id="KW-0547">Nucleotide-binding</keyword>
<dbReference type="GO" id="GO:0046872">
    <property type="term" value="F:metal ion binding"/>
    <property type="evidence" value="ECO:0007669"/>
    <property type="project" value="UniProtKB-KW"/>
</dbReference>
<dbReference type="InterPro" id="IPR001645">
    <property type="entry name" value="Folylpolyglutamate_synth"/>
</dbReference>
<dbReference type="Gene3D" id="3.40.1190.10">
    <property type="entry name" value="Mur-like, catalytic domain"/>
    <property type="match status" value="1"/>
</dbReference>
<reference evidence="13" key="1">
    <citation type="submission" date="2020-06" db="EMBL/GenBank/DDBJ databases">
        <authorList>
            <consortium name="Plant Systems Biology data submission"/>
        </authorList>
    </citation>
    <scope>NUCLEOTIDE SEQUENCE</scope>
    <source>
        <strain evidence="13">D6</strain>
    </source>
</reference>
<evidence type="ECO:0000256" key="5">
    <source>
        <dbReference type="ARBA" id="ARBA00022598"/>
    </source>
</evidence>
<comment type="catalytic activity">
    <reaction evidence="12">
        <text>(6S)-5,6,7,8-tetrahydrofolyl-(gamma-L-Glu)(n) + L-glutamate + ATP = (6S)-5,6,7,8-tetrahydrofolyl-(gamma-L-Glu)(n+1) + ADP + phosphate + H(+)</text>
        <dbReference type="Rhea" id="RHEA:10580"/>
        <dbReference type="Rhea" id="RHEA-COMP:14738"/>
        <dbReference type="Rhea" id="RHEA-COMP:14740"/>
        <dbReference type="ChEBI" id="CHEBI:15378"/>
        <dbReference type="ChEBI" id="CHEBI:29985"/>
        <dbReference type="ChEBI" id="CHEBI:30616"/>
        <dbReference type="ChEBI" id="CHEBI:43474"/>
        <dbReference type="ChEBI" id="CHEBI:141005"/>
        <dbReference type="ChEBI" id="CHEBI:456216"/>
        <dbReference type="EC" id="6.3.2.17"/>
    </reaction>
</comment>
<evidence type="ECO:0000256" key="2">
    <source>
        <dbReference type="ARBA" id="ARBA00008276"/>
    </source>
</evidence>
<keyword evidence="8" id="KW-0067">ATP-binding</keyword>
<evidence type="ECO:0000256" key="10">
    <source>
        <dbReference type="ARBA" id="ARBA00030592"/>
    </source>
</evidence>
<evidence type="ECO:0000256" key="4">
    <source>
        <dbReference type="ARBA" id="ARBA00022563"/>
    </source>
</evidence>
<dbReference type="PANTHER" id="PTHR11136:SF5">
    <property type="entry name" value="FOLYLPOLYGLUTAMATE SYNTHASE, MITOCHONDRIAL"/>
    <property type="match status" value="1"/>
</dbReference>
<dbReference type="EC" id="6.3.2.17" evidence="3"/>
<gene>
    <name evidence="13" type="ORF">SEMRO_693_G188340.1</name>
</gene>
<dbReference type="Proteomes" id="UP001153069">
    <property type="component" value="Unassembled WGS sequence"/>
</dbReference>
<dbReference type="EMBL" id="CAICTM010000692">
    <property type="protein sequence ID" value="CAB9515090.1"/>
    <property type="molecule type" value="Genomic_DNA"/>
</dbReference>
<dbReference type="SUPFAM" id="SSF53244">
    <property type="entry name" value="MurD-like peptide ligases, peptide-binding domain"/>
    <property type="match status" value="1"/>
</dbReference>
<dbReference type="InterPro" id="IPR018109">
    <property type="entry name" value="Folylpolyglutamate_synth_CS"/>
</dbReference>
<comment type="pathway">
    <text evidence="1">Cofactor biosynthesis; tetrahydrofolylpolyglutamate biosynthesis.</text>
</comment>
<dbReference type="NCBIfam" id="TIGR01499">
    <property type="entry name" value="folC"/>
    <property type="match status" value="1"/>
</dbReference>
<dbReference type="PROSITE" id="PS01012">
    <property type="entry name" value="FOLYLPOLYGLU_SYNT_2"/>
    <property type="match status" value="1"/>
</dbReference>
<protein>
    <recommendedName>
        <fullName evidence="3">tetrahydrofolate synthase</fullName>
        <ecNumber evidence="3">6.3.2.17</ecNumber>
    </recommendedName>
    <alternativeName>
        <fullName evidence="11">Folylpoly-gamma-glutamate synthetase</fullName>
    </alternativeName>
    <alternativeName>
        <fullName evidence="10">Tetrahydrofolylpolyglutamate synthase</fullName>
    </alternativeName>
</protein>
<sequence>MAANNESKNGDDDDHTYEGALNALLHSPLHQARTKEALAKAAERRTKTIHDMRIYMRRIGLPASSLPAIVHVTGTKGKGSTCCLCESILRRHYGWNTGLFTSPHLVDIRERIRVNGLPIPKTVFGQVYWRVRTLLESNCNQDQDPDLPVLPGYFRMLTLMALFTFAQYQQPTLDVIILEVGMGGRYDATNIIDMTPLERNNIVCGVTLLDLDHTRVLGDTLEKIAWEKGGIFKTIKDEQQSANCNDSKNNKKKLFAIDTNTPGVIAVLEKCAKEEGRQTLLLVGNCTKAVPSDAVIGLPGDHQRINAELAIALCQAVVSSSQQTPTTTIDDDNKRMSVLDALAQARWPGRCQTVEMTKSSSIHLRLDGSHTPISLQAGYDWFTSVTQQQQQPCKRILIFNCSHERNPVDLLQLLLRPSTRGVSCGFERVFFCRSDFARPSAVSKKNARDLLEDHGIPLHEEWLPPNNSSDEEESTKVVTTWQMTLESIWKHLEKSQESQPSETAVNLTVAEGLDRIRSMAESEASASVEVLVAGSLYIVGSALNAIEWSEEEAPGGIAL</sequence>
<dbReference type="InterPro" id="IPR036615">
    <property type="entry name" value="Mur_ligase_C_dom_sf"/>
</dbReference>
<comment type="similarity">
    <text evidence="2">Belongs to the folylpolyglutamate synthase family.</text>
</comment>
<keyword evidence="9" id="KW-0460">Magnesium</keyword>
<evidence type="ECO:0000313" key="13">
    <source>
        <dbReference type="EMBL" id="CAB9515090.1"/>
    </source>
</evidence>
<keyword evidence="5" id="KW-0436">Ligase</keyword>
<dbReference type="AlphaFoldDB" id="A0A9N8EAN7"/>
<dbReference type="GO" id="GO:0005524">
    <property type="term" value="F:ATP binding"/>
    <property type="evidence" value="ECO:0007669"/>
    <property type="project" value="UniProtKB-KW"/>
</dbReference>
<keyword evidence="6" id="KW-0479">Metal-binding</keyword>
<dbReference type="OrthoDB" id="5212574at2759"/>
<evidence type="ECO:0000256" key="6">
    <source>
        <dbReference type="ARBA" id="ARBA00022723"/>
    </source>
</evidence>
<evidence type="ECO:0000256" key="12">
    <source>
        <dbReference type="ARBA" id="ARBA00047493"/>
    </source>
</evidence>
<proteinExistence type="inferred from homology"/>
<evidence type="ECO:0000256" key="11">
    <source>
        <dbReference type="ARBA" id="ARBA00030876"/>
    </source>
</evidence>
<dbReference type="Gene3D" id="3.90.190.20">
    <property type="entry name" value="Mur ligase, C-terminal domain"/>
    <property type="match status" value="1"/>
</dbReference>
<evidence type="ECO:0000313" key="14">
    <source>
        <dbReference type="Proteomes" id="UP001153069"/>
    </source>
</evidence>
<dbReference type="InterPro" id="IPR036565">
    <property type="entry name" value="Mur-like_cat_sf"/>
</dbReference>
<dbReference type="PANTHER" id="PTHR11136">
    <property type="entry name" value="FOLYLPOLYGLUTAMATE SYNTHASE-RELATED"/>
    <property type="match status" value="1"/>
</dbReference>
<dbReference type="GO" id="GO:0004326">
    <property type="term" value="F:tetrahydrofolylpolyglutamate synthase activity"/>
    <property type="evidence" value="ECO:0007669"/>
    <property type="project" value="UniProtKB-EC"/>
</dbReference>
<dbReference type="PROSITE" id="PS01011">
    <property type="entry name" value="FOLYLPOLYGLU_SYNT_1"/>
    <property type="match status" value="1"/>
</dbReference>
<comment type="caution">
    <text evidence="13">The sequence shown here is derived from an EMBL/GenBank/DDBJ whole genome shotgun (WGS) entry which is preliminary data.</text>
</comment>
<organism evidence="13 14">
    <name type="scientific">Seminavis robusta</name>
    <dbReference type="NCBI Taxonomy" id="568900"/>
    <lineage>
        <taxon>Eukaryota</taxon>
        <taxon>Sar</taxon>
        <taxon>Stramenopiles</taxon>
        <taxon>Ochrophyta</taxon>
        <taxon>Bacillariophyta</taxon>
        <taxon>Bacillariophyceae</taxon>
        <taxon>Bacillariophycidae</taxon>
        <taxon>Naviculales</taxon>
        <taxon>Naviculaceae</taxon>
        <taxon>Seminavis</taxon>
    </lineage>
</organism>
<evidence type="ECO:0000256" key="9">
    <source>
        <dbReference type="ARBA" id="ARBA00022842"/>
    </source>
</evidence>
<dbReference type="GO" id="GO:0006730">
    <property type="term" value="P:one-carbon metabolic process"/>
    <property type="evidence" value="ECO:0007669"/>
    <property type="project" value="UniProtKB-KW"/>
</dbReference>
<accession>A0A9N8EAN7</accession>
<dbReference type="GO" id="GO:0005739">
    <property type="term" value="C:mitochondrion"/>
    <property type="evidence" value="ECO:0007669"/>
    <property type="project" value="TreeGrafter"/>
</dbReference>
<keyword evidence="14" id="KW-1185">Reference proteome</keyword>
<evidence type="ECO:0000256" key="3">
    <source>
        <dbReference type="ARBA" id="ARBA00013025"/>
    </source>
</evidence>
<evidence type="ECO:0000256" key="7">
    <source>
        <dbReference type="ARBA" id="ARBA00022741"/>
    </source>
</evidence>
<name>A0A9N8EAN7_9STRA</name>
<dbReference type="SUPFAM" id="SSF53623">
    <property type="entry name" value="MurD-like peptide ligases, catalytic domain"/>
    <property type="match status" value="1"/>
</dbReference>
<keyword evidence="4" id="KW-0554">One-carbon metabolism</keyword>